<accession>A0AA49GNX3</accession>
<dbReference type="PROSITE" id="PS51257">
    <property type="entry name" value="PROKAR_LIPOPROTEIN"/>
    <property type="match status" value="1"/>
</dbReference>
<organism evidence="3">
    <name type="scientific">Roseihalotalea indica</name>
    <dbReference type="NCBI Taxonomy" id="2867963"/>
    <lineage>
        <taxon>Bacteria</taxon>
        <taxon>Pseudomonadati</taxon>
        <taxon>Bacteroidota</taxon>
        <taxon>Cytophagia</taxon>
        <taxon>Cytophagales</taxon>
        <taxon>Catalimonadaceae</taxon>
        <taxon>Roseihalotalea</taxon>
    </lineage>
</organism>
<dbReference type="Pfam" id="PF08139">
    <property type="entry name" value="LPAM_1"/>
    <property type="match status" value="1"/>
</dbReference>
<reference evidence="3" key="1">
    <citation type="journal article" date="2023" name="Comput. Struct. Biotechnol. J.">
        <title>Discovery of a novel marine Bacteroidetes with a rich repertoire of carbohydrate-active enzymes.</title>
        <authorList>
            <person name="Chen B."/>
            <person name="Liu G."/>
            <person name="Chen Q."/>
            <person name="Wang H."/>
            <person name="Liu L."/>
            <person name="Tang K."/>
        </authorList>
    </citation>
    <scope>NUCLEOTIDE SEQUENCE</scope>
    <source>
        <strain evidence="3">TK19036</strain>
    </source>
</reference>
<dbReference type="InterPro" id="IPR012640">
    <property type="entry name" value="Membr_lipoprot_lipid_attach_CS"/>
</dbReference>
<name>A0AA49GNX3_9BACT</name>
<protein>
    <recommendedName>
        <fullName evidence="1">Type IV secretion system putative lipoprotein virB7</fullName>
    </recommendedName>
</protein>
<evidence type="ECO:0000313" key="3">
    <source>
        <dbReference type="EMBL" id="WKN37832.1"/>
    </source>
</evidence>
<sequence>MKKYFILFSLITLLAGCSNEKLSRTEVVTKYYDAFNASDFSQLVPLITDSITIVEGDYVMPFSHSSFHEHFKWDSVFQPTYKIIELEEQNNQVIATVASSSKRYEFLKNNPLTCRFKISFNSDKITKLESLDCPGADWNVWQEERDSLVSWVNMNHPELDGFVHDLTMNGAINYRKAIELYVSRKDAL</sequence>
<reference evidence="3" key="2">
    <citation type="journal article" date="2024" name="Antonie Van Leeuwenhoek">
        <title>Roseihalotalea indica gen. nov., sp. nov., a halophilic Bacteroidetes from mesopelagic Southwest Indian Ocean with higher carbohydrate metabolic potential.</title>
        <authorList>
            <person name="Chen B."/>
            <person name="Zhang M."/>
            <person name="Lin D."/>
            <person name="Ye J."/>
            <person name="Tang K."/>
        </authorList>
    </citation>
    <scope>NUCLEOTIDE SEQUENCE</scope>
    <source>
        <strain evidence="3">TK19036</strain>
    </source>
</reference>
<dbReference type="EMBL" id="CP120682">
    <property type="protein sequence ID" value="WKN37832.1"/>
    <property type="molecule type" value="Genomic_DNA"/>
</dbReference>
<keyword evidence="2" id="KW-0732">Signal</keyword>
<dbReference type="AlphaFoldDB" id="A0AA49GNX3"/>
<proteinExistence type="predicted"/>
<evidence type="ECO:0000256" key="1">
    <source>
        <dbReference type="ARBA" id="ARBA00017922"/>
    </source>
</evidence>
<evidence type="ECO:0000256" key="2">
    <source>
        <dbReference type="ARBA" id="ARBA00022729"/>
    </source>
</evidence>
<gene>
    <name evidence="3" type="ORF">K4G66_03800</name>
</gene>